<evidence type="ECO:0000313" key="1">
    <source>
        <dbReference type="EMBL" id="AVK03210.1"/>
    </source>
</evidence>
<dbReference type="Pfam" id="PF05013">
    <property type="entry name" value="FGase"/>
    <property type="match status" value="1"/>
</dbReference>
<dbReference type="EMBL" id="CP027169">
    <property type="protein sequence ID" value="AVK03210.1"/>
    <property type="molecule type" value="Genomic_DNA"/>
</dbReference>
<accession>A0A2R3IMP6</accession>
<keyword evidence="2" id="KW-1185">Reference proteome</keyword>
<dbReference type="SUPFAM" id="SSF53187">
    <property type="entry name" value="Zn-dependent exopeptidases"/>
    <property type="match status" value="1"/>
</dbReference>
<dbReference type="PIRSF" id="PIRSF029730">
    <property type="entry name" value="UCP029730"/>
    <property type="match status" value="1"/>
</dbReference>
<protein>
    <submittedName>
        <fullName evidence="1">N-formylglutamate amidohydrolase family protein</fullName>
    </submittedName>
</protein>
<name>A0A2R3IMP6_9PSED</name>
<dbReference type="Proteomes" id="UP000238390">
    <property type="component" value="Chromosome"/>
</dbReference>
<gene>
    <name evidence="1" type="ORF">CSB93_1158</name>
</gene>
<dbReference type="Gene3D" id="3.40.630.40">
    <property type="entry name" value="Zn-dependent exopeptidases"/>
    <property type="match status" value="1"/>
</dbReference>
<reference evidence="1 2" key="1">
    <citation type="submission" date="2018-02" db="EMBL/GenBank/DDBJ databases">
        <title>FDA/CDC Antimicrobial Resistant Isolate Bank Genome Sequencing.</title>
        <authorList>
            <person name="Benahmed F.H."/>
            <person name="Lutgring J.D."/>
            <person name="Yoo B."/>
            <person name="Machado M."/>
            <person name="Brown A."/>
            <person name="McAllister G."/>
            <person name="Perry A."/>
            <person name="Halpin A.L."/>
            <person name="Vavikolanu K."/>
            <person name="Ott S."/>
            <person name="Zhao X."/>
            <person name="Tallon L.J."/>
            <person name="Sadzewicz L."/>
            <person name="Aluvathingal J."/>
            <person name="Nadendla S."/>
            <person name="Voskania-kordi A."/>
            <person name="Simonyan V."/>
            <person name="Patel J."/>
            <person name="Shawar R.M."/>
        </authorList>
    </citation>
    <scope>NUCLEOTIDE SEQUENCE [LARGE SCALE GENOMIC DNA]</scope>
    <source>
        <strain evidence="1 2">AR_0356</strain>
    </source>
</reference>
<sequence>MPSSTDNAELGIYQLPPFRLLNPEGRSPVVLVCEHASRHIPLELQRLGLDEAAAQEHIAWDIGALALAEQLSRHLDAPLLAAGYSRLLIDLNRPLEAPDSIPPHSEIYPVPGNHALSEAVRRYRQDCLFHPFHDRLAQLLDQRQAAGLPTRVVGVHSFTPVYHGRPRPLVAGVLYRNAGAYAERILDGLRRQGLEVAGNQPYAIDPAEDTTVPVHGDARGLEAVLLEIRNDGLRTPEAVRTWAERLHPWL</sequence>
<evidence type="ECO:0000313" key="2">
    <source>
        <dbReference type="Proteomes" id="UP000238390"/>
    </source>
</evidence>
<dbReference type="InterPro" id="IPR007709">
    <property type="entry name" value="N-FG_amidohydro"/>
</dbReference>
<dbReference type="InterPro" id="IPR011227">
    <property type="entry name" value="UCP029730"/>
</dbReference>
<dbReference type="AlphaFoldDB" id="A0A2R3IMP6"/>
<proteinExistence type="predicted"/>
<organism evidence="1 2">
    <name type="scientific">Pseudomonas paraeruginosa</name>
    <dbReference type="NCBI Taxonomy" id="2994495"/>
    <lineage>
        <taxon>Bacteria</taxon>
        <taxon>Pseudomonadati</taxon>
        <taxon>Pseudomonadota</taxon>
        <taxon>Gammaproteobacteria</taxon>
        <taxon>Pseudomonadales</taxon>
        <taxon>Pseudomonadaceae</taxon>
        <taxon>Pseudomonas</taxon>
    </lineage>
</organism>